<comment type="caution">
    <text evidence="2">The sequence shown here is derived from an EMBL/GenBank/DDBJ whole genome shotgun (WGS) entry which is preliminary data.</text>
</comment>
<sequence>MSAEEPSAHPFPTAVAALALLCLLLTGSAHPGADETPAVGSDDGMPVLRRSAEATGAVAYTAVREMTGESGRGTEPTRLVNRPGDGVALVPMGEGGRPFIVRDSPFKELDERLLSTLERVYAVGDAGITDLDGRPTHTVEAARANGTVAGRFWVDVDTGILVGGSVYEETGRAVFGFRLTDLEPGDDGHWPEEAVTDSPWGDVLSPTEREELREEGWELPEHLTWNLSLVDARGTVHAGHKVVHAVYSDGMSQVSVFSQRGKLEEGHPFTFRNGSVGTGTGGTGVTPQHDTIFDGGRHHALWQADGFVYTVLADAPADLTTSAVTALPGPEDSGFWSRVQRGMSRLGFL</sequence>
<feature type="signal peptide" evidence="1">
    <location>
        <begin position="1"/>
        <end position="31"/>
    </location>
</feature>
<dbReference type="Gene3D" id="2.50.20.10">
    <property type="entry name" value="Lipoprotein localisation LolA/LolB/LppX"/>
    <property type="match status" value="1"/>
</dbReference>
<proteinExistence type="predicted"/>
<feature type="chain" id="PRO_5046628939" evidence="1">
    <location>
        <begin position="32"/>
        <end position="349"/>
    </location>
</feature>
<organism evidence="2 3">
    <name type="scientific">Nocardiopsis lambiniae</name>
    <dbReference type="NCBI Taxonomy" id="3075539"/>
    <lineage>
        <taxon>Bacteria</taxon>
        <taxon>Bacillati</taxon>
        <taxon>Actinomycetota</taxon>
        <taxon>Actinomycetes</taxon>
        <taxon>Streptosporangiales</taxon>
        <taxon>Nocardiopsidaceae</taxon>
        <taxon>Nocardiopsis</taxon>
    </lineage>
</organism>
<protein>
    <submittedName>
        <fullName evidence="2">Transcriptional regulator</fullName>
    </submittedName>
</protein>
<accession>A0ABU2MG82</accession>
<evidence type="ECO:0000313" key="3">
    <source>
        <dbReference type="Proteomes" id="UP001183390"/>
    </source>
</evidence>
<keyword evidence="1" id="KW-0732">Signal</keyword>
<dbReference type="EMBL" id="JAVREP010000026">
    <property type="protein sequence ID" value="MDT0331713.1"/>
    <property type="molecule type" value="Genomic_DNA"/>
</dbReference>
<reference evidence="3" key="1">
    <citation type="submission" date="2023-07" db="EMBL/GenBank/DDBJ databases">
        <title>30 novel species of actinomycetes from the DSMZ collection.</title>
        <authorList>
            <person name="Nouioui I."/>
        </authorList>
    </citation>
    <scope>NUCLEOTIDE SEQUENCE [LARGE SCALE GENOMIC DNA]</scope>
    <source>
        <strain evidence="3">DSM 44743</strain>
    </source>
</reference>
<evidence type="ECO:0000256" key="1">
    <source>
        <dbReference type="SAM" id="SignalP"/>
    </source>
</evidence>
<gene>
    <name evidence="2" type="ORF">RM479_25175</name>
</gene>
<keyword evidence="3" id="KW-1185">Reference proteome</keyword>
<dbReference type="Proteomes" id="UP001183390">
    <property type="component" value="Unassembled WGS sequence"/>
</dbReference>
<dbReference type="RefSeq" id="WP_311514177.1">
    <property type="nucleotide sequence ID" value="NZ_JAVREP010000026.1"/>
</dbReference>
<evidence type="ECO:0000313" key="2">
    <source>
        <dbReference type="EMBL" id="MDT0331713.1"/>
    </source>
</evidence>
<name>A0ABU2MG82_9ACTN</name>